<evidence type="ECO:0000256" key="1">
    <source>
        <dbReference type="SAM" id="MobiDB-lite"/>
    </source>
</evidence>
<dbReference type="AlphaFoldDB" id="A0AAW0B1H4"/>
<sequence>MLEAYNYVRWRNNCLPDDIEPPFINEVAEGQPGKFVSHPDQPLPEEDVHEMVWYAEWYGNLIDHILKESKVSGSFRAQARKILKPFLALAYNALINHGVHVFGYLIDTRRDANGMSASSIWGNTPDFHEVHAKHRIDIQAQTFDFEAMFRMVEMAQRGRDIPPLYVSVLHEMNDMTRSKSGRDRGHRIMGRIVHAKIKMLTGKECSWNNLRNAASLQLRLCNWPANVPFPGLPGGPKECRKGDYDEFLPAKEKWIRELLDGKISAEQQRTPSCVYFEHWTEGFCSLILIDFALPLIVEEKTMSHEDQESVAIVRMVDGTDYVYARDSESWVTGTEVHSDDEEAEDATKAKKAKRSAGGVKKSKKAGDKNSEAASDNPNPATAKRKAAAKPVPSLPVDVFDDDVNGGATHGRPKGKGNRELPVPNLDDDPRLDSTVPLQDIEDALFQAASALDEDPSYDESSCYELLGSYLRPGTAAYRAWVGHFVKISKSRSMSLSTVPDKRLNDDDGSGLDAEPTVVQDDVGDNEEHHLASAHETLVVLHDTICNGDKHIGDAYHMLDSLLDPGSVVYAVWKDHFNALNETGDDDAVPDPPDILLQIFDTQDDTRTPTPPPITFDEHPTVQLRRLFPKINLSKHVTTNCHVTKKPAQSGPSDIAAKALPRHTTPMLDKSRPIVPLPARALTRPIQVARRPPSMPPAAGPSKVIKPTMPLRQVLVGSSSTQPPSQVSLQRPGPASKRPVPEPAYIGAPGYKGPTDYFDTALPSARGGPVKRRRLNGNTAGNSSSKQK</sequence>
<evidence type="ECO:0000313" key="3">
    <source>
        <dbReference type="Proteomes" id="UP001383192"/>
    </source>
</evidence>
<protein>
    <submittedName>
        <fullName evidence="2">Uncharacterized protein</fullName>
    </submittedName>
</protein>
<gene>
    <name evidence="2" type="ORF">VNI00_017953</name>
</gene>
<evidence type="ECO:0000313" key="2">
    <source>
        <dbReference type="EMBL" id="KAK7019756.1"/>
    </source>
</evidence>
<feature type="compositionally biased region" description="Polar residues" evidence="1">
    <location>
        <begin position="775"/>
        <end position="787"/>
    </location>
</feature>
<dbReference type="EMBL" id="JAYKXP010000200">
    <property type="protein sequence ID" value="KAK7019756.1"/>
    <property type="molecule type" value="Genomic_DNA"/>
</dbReference>
<feature type="compositionally biased region" description="Polar residues" evidence="1">
    <location>
        <begin position="715"/>
        <end position="728"/>
    </location>
</feature>
<proteinExistence type="predicted"/>
<comment type="caution">
    <text evidence="2">The sequence shown here is derived from an EMBL/GenBank/DDBJ whole genome shotgun (WGS) entry which is preliminary data.</text>
</comment>
<accession>A0AAW0B1H4</accession>
<reference evidence="2 3" key="1">
    <citation type="submission" date="2024-01" db="EMBL/GenBank/DDBJ databases">
        <title>A draft genome for a cacao thread blight-causing isolate of Paramarasmius palmivorus.</title>
        <authorList>
            <person name="Baruah I.K."/>
            <person name="Bukari Y."/>
            <person name="Amoako-Attah I."/>
            <person name="Meinhardt L.W."/>
            <person name="Bailey B.A."/>
            <person name="Cohen S.P."/>
        </authorList>
    </citation>
    <scope>NUCLEOTIDE SEQUENCE [LARGE SCALE GENOMIC DNA]</scope>
    <source>
        <strain evidence="2 3">GH-12</strain>
    </source>
</reference>
<name>A0AAW0B1H4_9AGAR</name>
<dbReference type="Proteomes" id="UP001383192">
    <property type="component" value="Unassembled WGS sequence"/>
</dbReference>
<organism evidence="2 3">
    <name type="scientific">Paramarasmius palmivorus</name>
    <dbReference type="NCBI Taxonomy" id="297713"/>
    <lineage>
        <taxon>Eukaryota</taxon>
        <taxon>Fungi</taxon>
        <taxon>Dikarya</taxon>
        <taxon>Basidiomycota</taxon>
        <taxon>Agaricomycotina</taxon>
        <taxon>Agaricomycetes</taxon>
        <taxon>Agaricomycetidae</taxon>
        <taxon>Agaricales</taxon>
        <taxon>Marasmiineae</taxon>
        <taxon>Marasmiaceae</taxon>
        <taxon>Paramarasmius</taxon>
    </lineage>
</organism>
<feature type="region of interest" description="Disordered" evidence="1">
    <location>
        <begin position="330"/>
        <end position="431"/>
    </location>
</feature>
<keyword evidence="3" id="KW-1185">Reference proteome</keyword>
<feature type="region of interest" description="Disordered" evidence="1">
    <location>
        <begin position="683"/>
        <end position="787"/>
    </location>
</feature>